<name>A0A1C7NNX2_9FUNG</name>
<keyword evidence="2" id="KW-1185">Reference proteome</keyword>
<proteinExistence type="predicted"/>
<dbReference type="SUPFAM" id="SSF51735">
    <property type="entry name" value="NAD(P)-binding Rossmann-fold domains"/>
    <property type="match status" value="2"/>
</dbReference>
<sequence length="211" mass="23512">MNDAEACFIIGGTSGVGAKPVTSFLTSNAFVTLLARDPEKAKTLFSDHIAHIRITKGSCNDLDDIKEGIQGHERPLLLVLDNQRPGKIKDSITTEKYEVVPFVSPDDINAVATVILQEDIQKHDTMSYDMTSDLLTSKQSASILSKLFGLDISYIQIAPVEKYYKLISNGAPAIDIVEAFKKLRKRRPLHILNRKPESVKQYLTSNQHCFH</sequence>
<evidence type="ECO:0008006" key="3">
    <source>
        <dbReference type="Google" id="ProtNLM"/>
    </source>
</evidence>
<accession>A0A1C7NNX2</accession>
<dbReference type="Gene3D" id="3.90.25.10">
    <property type="entry name" value="UDP-galactose 4-epimerase, domain 1"/>
    <property type="match status" value="1"/>
</dbReference>
<evidence type="ECO:0000313" key="2">
    <source>
        <dbReference type="Proteomes" id="UP000093000"/>
    </source>
</evidence>
<gene>
    <name evidence="1" type="ORF">A0J61_02983</name>
</gene>
<dbReference type="AlphaFoldDB" id="A0A1C7NNX2"/>
<protein>
    <recommendedName>
        <fullName evidence="3">NAD(P)-binding domain-containing protein</fullName>
    </recommendedName>
</protein>
<dbReference type="InterPro" id="IPR036291">
    <property type="entry name" value="NAD(P)-bd_dom_sf"/>
</dbReference>
<reference evidence="1 2" key="1">
    <citation type="submission" date="2016-03" db="EMBL/GenBank/DDBJ databases">
        <title>Choanephora cucurbitarum.</title>
        <authorList>
            <person name="Min B."/>
            <person name="Park H."/>
            <person name="Park J.-H."/>
            <person name="Shin H.-D."/>
            <person name="Choi I.-G."/>
        </authorList>
    </citation>
    <scope>NUCLEOTIDE SEQUENCE [LARGE SCALE GENOMIC DNA]</scope>
    <source>
        <strain evidence="1 2">KUS-F28377</strain>
    </source>
</reference>
<dbReference type="Proteomes" id="UP000093000">
    <property type="component" value="Unassembled WGS sequence"/>
</dbReference>
<evidence type="ECO:0000313" key="1">
    <source>
        <dbReference type="EMBL" id="OBZ88964.1"/>
    </source>
</evidence>
<dbReference type="OrthoDB" id="10254221at2759"/>
<dbReference type="InParanoid" id="A0A1C7NNX2"/>
<dbReference type="Gene3D" id="3.40.50.720">
    <property type="entry name" value="NAD(P)-binding Rossmann-like Domain"/>
    <property type="match status" value="2"/>
</dbReference>
<organism evidence="1 2">
    <name type="scientific">Choanephora cucurbitarum</name>
    <dbReference type="NCBI Taxonomy" id="101091"/>
    <lineage>
        <taxon>Eukaryota</taxon>
        <taxon>Fungi</taxon>
        <taxon>Fungi incertae sedis</taxon>
        <taxon>Mucoromycota</taxon>
        <taxon>Mucoromycotina</taxon>
        <taxon>Mucoromycetes</taxon>
        <taxon>Mucorales</taxon>
        <taxon>Mucorineae</taxon>
        <taxon>Choanephoraceae</taxon>
        <taxon>Choanephoroideae</taxon>
        <taxon>Choanephora</taxon>
    </lineage>
</organism>
<dbReference type="EMBL" id="LUGH01000121">
    <property type="protein sequence ID" value="OBZ88964.1"/>
    <property type="molecule type" value="Genomic_DNA"/>
</dbReference>
<comment type="caution">
    <text evidence="1">The sequence shown here is derived from an EMBL/GenBank/DDBJ whole genome shotgun (WGS) entry which is preliminary data.</text>
</comment>